<feature type="domain" description="PARG catalytic Macro" evidence="1">
    <location>
        <begin position="267"/>
        <end position="439"/>
    </location>
</feature>
<dbReference type="InterPro" id="IPR046372">
    <property type="entry name" value="PARG_cat_C"/>
</dbReference>
<evidence type="ECO:0000259" key="1">
    <source>
        <dbReference type="Pfam" id="PF05028"/>
    </source>
</evidence>
<dbReference type="KEGG" id="vg:3974322"/>
<protein>
    <submittedName>
        <fullName evidence="2">ORF-58</fullName>
    </submittedName>
</protein>
<keyword evidence="3" id="KW-1185">Reference proteome</keyword>
<organism evidence="2 3">
    <name type="scientific">Agrotis segetum nuclear polyhedrosis virus</name>
    <name type="common">AsNPV</name>
    <dbReference type="NCBI Taxonomy" id="1962501"/>
    <lineage>
        <taxon>Viruses</taxon>
        <taxon>Viruses incertae sedis</taxon>
        <taxon>Naldaviricetes</taxon>
        <taxon>Lefavirales</taxon>
        <taxon>Baculoviridae</taxon>
        <taxon>Alphabaculovirus</taxon>
        <taxon>Alphabaculovirus agsegetum</taxon>
    </lineage>
</organism>
<reference evidence="2 3" key="2">
    <citation type="journal article" date="2006" name="J. Gen. Virol.">
        <title>Genome sequence of an enhancin gene-rich nucleopolyhedrovirus (NPV) from Agrotis segetum: collinearity with Spodoptera exigua multiple NPV.</title>
        <authorList>
            <person name="Jakubowska A.K."/>
            <person name="Peters S.A."/>
            <person name="Ziemnicka J."/>
            <person name="Vlak J.M."/>
            <person name="van Oers M.M."/>
        </authorList>
    </citation>
    <scope>NUCLEOTIDE SEQUENCE [LARGE SCALE GENOMIC DNA]</scope>
</reference>
<proteinExistence type="predicted"/>
<evidence type="ECO:0000313" key="3">
    <source>
        <dbReference type="Proteomes" id="UP000204644"/>
    </source>
</evidence>
<reference evidence="3" key="1">
    <citation type="journal article" date="2005" name="J. Invertebr. Pathol.">
        <title>Molecular characterization of Agrotis segetum nucleopolyhedrovirus from Poland.</title>
        <authorList>
            <person name="Jakubowska A."/>
            <person name="van Oers M.M."/>
            <person name="Ziemnicka J."/>
            <person name="Lipa J.J."/>
            <person name="Vlak J.M."/>
        </authorList>
    </citation>
    <scope>NUCLEOTIDE SEQUENCE [LARGE SCALE GENOMIC DNA]</scope>
</reference>
<organismHost>
    <name type="scientific">Lepidoptera</name>
    <name type="common">moths &amp; butterflies</name>
    <dbReference type="NCBI Taxonomy" id="7088"/>
</organismHost>
<dbReference type="OrthoDB" id="4282at10239"/>
<dbReference type="EMBL" id="DQ123841">
    <property type="protein sequence ID" value="AAZ38224.1"/>
    <property type="molecule type" value="Genomic_DNA"/>
</dbReference>
<dbReference type="RefSeq" id="YP_529728.1">
    <property type="nucleotide sequence ID" value="NC_007921.1"/>
</dbReference>
<dbReference type="GO" id="GO:0004649">
    <property type="term" value="F:poly(ADP-ribose) glycohydrolase activity"/>
    <property type="evidence" value="ECO:0007669"/>
    <property type="project" value="InterPro"/>
</dbReference>
<dbReference type="Proteomes" id="UP000204644">
    <property type="component" value="Segment"/>
</dbReference>
<accession>Q287L4</accession>
<dbReference type="GO" id="GO:0006282">
    <property type="term" value="P:regulation of DNA repair"/>
    <property type="evidence" value="ECO:0007669"/>
    <property type="project" value="InterPro"/>
</dbReference>
<evidence type="ECO:0000313" key="2">
    <source>
        <dbReference type="EMBL" id="AAZ38224.1"/>
    </source>
</evidence>
<dbReference type="Pfam" id="PF05028">
    <property type="entry name" value="PARG_cat_C"/>
    <property type="match status" value="1"/>
</dbReference>
<sequence>MSENTLVAQYASVQRQVLDNIKEINVYSDDEPGSVQMYRQIINNINAHLQSLRNVKLNLESTNDGQIDTQTILNCIDSDERTLVDLIDLLHRKIRLHDAPIAIRAAAPNMVREYDVISTINQMADQVGALEFRNLSYTAELEYLLNVNIFDVSLKNHTDLNRVDCAAIILQALIKNNNRKIDFEQIVNSESPLMLQKLKCLLYYVVDVCELISTKDDVMTINIIIKHHEIDPNTIGLADNMMRINTENVFVDKYTPYHKYENTNESDSTAFTILYVSGKVGSHAFDESATHEDLWYMKCPELYVLPHFIRKALTDNESYAVHNLKQYNVLANVSYNVKRVNDAESYESLPLHNFLMYESCDYKLHTDAVQSDLMHLDREIAKMMSGVRFEQAITNEQLIFRAGPYNCHDNRTFQFLIELLVCMHEESKLYYCASNFEQQKELNDTIEAISTYTVSQLYNKLANYNFNTTGPMNFYRKRST</sequence>
<dbReference type="GeneID" id="3974322"/>
<name>Q287L4_NPVAS</name>